<protein>
    <submittedName>
        <fullName evidence="1">Uncharacterized protein</fullName>
    </submittedName>
</protein>
<evidence type="ECO:0000313" key="1">
    <source>
        <dbReference type="EMBL" id="KAG0438532.1"/>
    </source>
</evidence>
<comment type="caution">
    <text evidence="1">The sequence shown here is derived from an EMBL/GenBank/DDBJ whole genome shotgun (WGS) entry which is preliminary data.</text>
</comment>
<organism evidence="1 2">
    <name type="scientific">Ixodes persulcatus</name>
    <name type="common">Taiga tick</name>
    <dbReference type="NCBI Taxonomy" id="34615"/>
    <lineage>
        <taxon>Eukaryota</taxon>
        <taxon>Metazoa</taxon>
        <taxon>Ecdysozoa</taxon>
        <taxon>Arthropoda</taxon>
        <taxon>Chelicerata</taxon>
        <taxon>Arachnida</taxon>
        <taxon>Acari</taxon>
        <taxon>Parasitiformes</taxon>
        <taxon>Ixodida</taxon>
        <taxon>Ixodoidea</taxon>
        <taxon>Ixodidae</taxon>
        <taxon>Ixodinae</taxon>
        <taxon>Ixodes</taxon>
    </lineage>
</organism>
<accession>A0AC60QRG9</accession>
<gene>
    <name evidence="1" type="ORF">HPB47_016979</name>
</gene>
<dbReference type="EMBL" id="JABSTQ010005788">
    <property type="protein sequence ID" value="KAG0438532.1"/>
    <property type="molecule type" value="Genomic_DNA"/>
</dbReference>
<evidence type="ECO:0000313" key="2">
    <source>
        <dbReference type="Proteomes" id="UP000805193"/>
    </source>
</evidence>
<dbReference type="Proteomes" id="UP000805193">
    <property type="component" value="Unassembled WGS sequence"/>
</dbReference>
<keyword evidence="2" id="KW-1185">Reference proteome</keyword>
<name>A0AC60QRG9_IXOPE</name>
<reference evidence="1 2" key="1">
    <citation type="journal article" date="2020" name="Cell">
        <title>Large-Scale Comparative Analyses of Tick Genomes Elucidate Their Genetic Diversity and Vector Capacities.</title>
        <authorList>
            <consortium name="Tick Genome and Microbiome Consortium (TIGMIC)"/>
            <person name="Jia N."/>
            <person name="Wang J."/>
            <person name="Shi W."/>
            <person name="Du L."/>
            <person name="Sun Y."/>
            <person name="Zhan W."/>
            <person name="Jiang J.F."/>
            <person name="Wang Q."/>
            <person name="Zhang B."/>
            <person name="Ji P."/>
            <person name="Bell-Sakyi L."/>
            <person name="Cui X.M."/>
            <person name="Yuan T.T."/>
            <person name="Jiang B.G."/>
            <person name="Yang W.F."/>
            <person name="Lam T.T."/>
            <person name="Chang Q.C."/>
            <person name="Ding S.J."/>
            <person name="Wang X.J."/>
            <person name="Zhu J.G."/>
            <person name="Ruan X.D."/>
            <person name="Zhao L."/>
            <person name="Wei J.T."/>
            <person name="Ye R.Z."/>
            <person name="Que T.C."/>
            <person name="Du C.H."/>
            <person name="Zhou Y.H."/>
            <person name="Cheng J.X."/>
            <person name="Dai P.F."/>
            <person name="Guo W.B."/>
            <person name="Han X.H."/>
            <person name="Huang E.J."/>
            <person name="Li L.F."/>
            <person name="Wei W."/>
            <person name="Gao Y.C."/>
            <person name="Liu J.Z."/>
            <person name="Shao H.Z."/>
            <person name="Wang X."/>
            <person name="Wang C.C."/>
            <person name="Yang T.C."/>
            <person name="Huo Q.B."/>
            <person name="Li W."/>
            <person name="Chen H.Y."/>
            <person name="Chen S.E."/>
            <person name="Zhou L.G."/>
            <person name="Ni X.B."/>
            <person name="Tian J.H."/>
            <person name="Sheng Y."/>
            <person name="Liu T."/>
            <person name="Pan Y.S."/>
            <person name="Xia L.Y."/>
            <person name="Li J."/>
            <person name="Zhao F."/>
            <person name="Cao W.C."/>
        </authorList>
    </citation>
    <scope>NUCLEOTIDE SEQUENCE [LARGE SCALE GENOMIC DNA]</scope>
    <source>
        <strain evidence="1">Iper-2018</strain>
    </source>
</reference>
<proteinExistence type="predicted"/>
<sequence length="110" mass="12320">MSQSAEPGDDQRRHLLNHHQHIQGRVHFSQGGRTLPVVNSLPLIGGGDIVMLELTGEIFAPNLRVWFGNVKAEAMYRCVECLLCIVPDISVLREGWQWVRQPAQVPVSLV</sequence>